<accession>A0A2H0V3Q6</accession>
<dbReference type="GO" id="GO:0046872">
    <property type="term" value="F:metal ion binding"/>
    <property type="evidence" value="ECO:0007669"/>
    <property type="project" value="InterPro"/>
</dbReference>
<dbReference type="SUPFAM" id="SSF56059">
    <property type="entry name" value="Glutathione synthetase ATP-binding domain-like"/>
    <property type="match status" value="1"/>
</dbReference>
<dbReference type="Proteomes" id="UP000229901">
    <property type="component" value="Unassembled WGS sequence"/>
</dbReference>
<dbReference type="GO" id="GO:0009432">
    <property type="term" value="P:SOS response"/>
    <property type="evidence" value="ECO:0007669"/>
    <property type="project" value="TreeGrafter"/>
</dbReference>
<dbReference type="GO" id="GO:0005737">
    <property type="term" value="C:cytoplasm"/>
    <property type="evidence" value="ECO:0007669"/>
    <property type="project" value="TreeGrafter"/>
</dbReference>
<comment type="caution">
    <text evidence="3">The sequence shown here is derived from an EMBL/GenBank/DDBJ whole genome shotgun (WGS) entry which is preliminary data.</text>
</comment>
<organism evidence="3 4">
    <name type="scientific">Candidatus Falkowbacteria bacterium CG10_big_fil_rev_8_21_14_0_10_39_11</name>
    <dbReference type="NCBI Taxonomy" id="1974565"/>
    <lineage>
        <taxon>Bacteria</taxon>
        <taxon>Candidatus Falkowiibacteriota</taxon>
    </lineage>
</organism>
<dbReference type="SUPFAM" id="SSF50630">
    <property type="entry name" value="Acid proteases"/>
    <property type="match status" value="1"/>
</dbReference>
<dbReference type="InterPro" id="IPR039523">
    <property type="entry name" value="RimK-rel_E_lig_ATP-grasp"/>
</dbReference>
<evidence type="ECO:0000313" key="3">
    <source>
        <dbReference type="EMBL" id="PIR93727.1"/>
    </source>
</evidence>
<dbReference type="GO" id="GO:0005524">
    <property type="term" value="F:ATP binding"/>
    <property type="evidence" value="ECO:0007669"/>
    <property type="project" value="UniProtKB-UniRule"/>
</dbReference>
<feature type="domain" description="ATP-grasp" evidence="2">
    <location>
        <begin position="41"/>
        <end position="302"/>
    </location>
</feature>
<dbReference type="Gene3D" id="2.40.70.10">
    <property type="entry name" value="Acid Proteases"/>
    <property type="match status" value="1"/>
</dbReference>
<dbReference type="EMBL" id="PFAP01000041">
    <property type="protein sequence ID" value="PIR93727.1"/>
    <property type="molecule type" value="Genomic_DNA"/>
</dbReference>
<dbReference type="Gene3D" id="3.30.470.20">
    <property type="entry name" value="ATP-grasp fold, B domain"/>
    <property type="match status" value="1"/>
</dbReference>
<proteinExistence type="predicted"/>
<evidence type="ECO:0000259" key="2">
    <source>
        <dbReference type="PROSITE" id="PS50975"/>
    </source>
</evidence>
<keyword evidence="1" id="KW-0547">Nucleotide-binding</keyword>
<dbReference type="InterPro" id="IPR021109">
    <property type="entry name" value="Peptidase_aspartic_dom_sf"/>
</dbReference>
<dbReference type="AlphaFoldDB" id="A0A2H0V3Q6"/>
<keyword evidence="1" id="KW-0067">ATP-binding</keyword>
<dbReference type="PROSITE" id="PS50975">
    <property type="entry name" value="ATP_GRASP"/>
    <property type="match status" value="1"/>
</dbReference>
<reference evidence="4" key="1">
    <citation type="submission" date="2017-09" db="EMBL/GenBank/DDBJ databases">
        <title>Depth-based differentiation of microbial function through sediment-hosted aquifers and enrichment of novel symbionts in the deep terrestrial subsurface.</title>
        <authorList>
            <person name="Probst A.J."/>
            <person name="Ladd B."/>
            <person name="Jarett J.K."/>
            <person name="Geller-Mcgrath D.E."/>
            <person name="Sieber C.M.K."/>
            <person name="Emerson J.B."/>
            <person name="Anantharaman K."/>
            <person name="Thomas B.C."/>
            <person name="Malmstrom R."/>
            <person name="Stieglmeier M."/>
            <person name="Klingl A."/>
            <person name="Woyke T."/>
            <person name="Ryan C.M."/>
            <person name="Banfield J.F."/>
        </authorList>
    </citation>
    <scope>NUCLEOTIDE SEQUENCE [LARGE SCALE GENOMIC DNA]</scope>
</reference>
<evidence type="ECO:0000313" key="4">
    <source>
        <dbReference type="Proteomes" id="UP000229901"/>
    </source>
</evidence>
<name>A0A2H0V3Q6_9BACT</name>
<protein>
    <recommendedName>
        <fullName evidence="2">ATP-grasp domain-containing protein</fullName>
    </recommendedName>
</protein>
<dbReference type="InterPro" id="IPR011761">
    <property type="entry name" value="ATP-grasp"/>
</dbReference>
<dbReference type="Pfam" id="PF14397">
    <property type="entry name" value="ATPgrasp_ST"/>
    <property type="match status" value="1"/>
</dbReference>
<dbReference type="PANTHER" id="PTHR21621:SF0">
    <property type="entry name" value="BETA-CITRYLGLUTAMATE SYNTHASE B-RELATED"/>
    <property type="match status" value="1"/>
</dbReference>
<gene>
    <name evidence="3" type="ORF">COT97_05165</name>
</gene>
<evidence type="ECO:0000256" key="1">
    <source>
        <dbReference type="PROSITE-ProRule" id="PRU00409"/>
    </source>
</evidence>
<dbReference type="GO" id="GO:0018169">
    <property type="term" value="F:ribosomal S6-glutamic acid ligase activity"/>
    <property type="evidence" value="ECO:0007669"/>
    <property type="project" value="TreeGrafter"/>
</dbReference>
<dbReference type="PANTHER" id="PTHR21621">
    <property type="entry name" value="RIBOSOMAL PROTEIN S6 MODIFICATION PROTEIN"/>
    <property type="match status" value="1"/>
</dbReference>
<sequence>MLSFLKKSKGVLGMNARNLDFIRPGGSKRAKNLVDDKLRTKQMLKKAGLPVAKRIAVIRNRSQFYNFDWDSLPPSFVLKPNRGLGGEGIMVTFGQKKNGKWVLPLDKDADVSDIQLRVSNILDGDYSITSTPDVAFFEERIKIHPTFKLYSYKGVPDVRIIVYNKVPIMAMLRLPTKGSNGKANLHAGGIGVGIDIKTGITTHALQRNKMIEVIPEKKFPIRGIQIPYWNQMLEIAIESQIASGLNYVGVDIAVDREHGPIILELNARPGLSIQVANLAPLKDRLLRVKGLKINNLKKGISVAKELFGGEVEQEIEEISGRQVVGIIEKVKLVGKDKKIIELNAKIDTGAGVTSIDEDLAVALGLESAVNYYNSFDLKETMTVSEMEELSKQKLWKQLEKHPDIISVIKTVSSHGASYRMGVPLKFILSGVEINSTASVIKRHDMKYPIIIGRRDLKRFLVDPTK</sequence>